<proteinExistence type="predicted"/>
<name>A0A931GWS5_9CORY</name>
<dbReference type="AlphaFoldDB" id="A0A931GWS5"/>
<feature type="compositionally biased region" description="Basic and acidic residues" evidence="1">
    <location>
        <begin position="115"/>
        <end position="126"/>
    </location>
</feature>
<dbReference type="InterPro" id="IPR023840">
    <property type="entry name" value="T7SS_Rv3446c"/>
</dbReference>
<protein>
    <submittedName>
        <fullName evidence="2">Type VII secretion-associated protein (TIGR03931 family)</fullName>
    </submittedName>
</protein>
<keyword evidence="3" id="KW-1185">Reference proteome</keyword>
<evidence type="ECO:0000256" key="1">
    <source>
        <dbReference type="SAM" id="MobiDB-lite"/>
    </source>
</evidence>
<accession>A0A931GWS5</accession>
<evidence type="ECO:0000313" key="2">
    <source>
        <dbReference type="EMBL" id="MBG6123046.1"/>
    </source>
</evidence>
<dbReference type="RefSeq" id="WP_196825336.1">
    <property type="nucleotide sequence ID" value="NZ_CP046980.1"/>
</dbReference>
<evidence type="ECO:0000313" key="3">
    <source>
        <dbReference type="Proteomes" id="UP000658613"/>
    </source>
</evidence>
<gene>
    <name evidence="2" type="ORF">IW254_002015</name>
</gene>
<organism evidence="2 3">
    <name type="scientific">Corynebacterium aquatimens</name>
    <dbReference type="NCBI Taxonomy" id="1190508"/>
    <lineage>
        <taxon>Bacteria</taxon>
        <taxon>Bacillati</taxon>
        <taxon>Actinomycetota</taxon>
        <taxon>Actinomycetes</taxon>
        <taxon>Mycobacteriales</taxon>
        <taxon>Corynebacteriaceae</taxon>
        <taxon>Corynebacterium</taxon>
    </lineage>
</organism>
<comment type="caution">
    <text evidence="2">The sequence shown here is derived from an EMBL/GenBank/DDBJ whole genome shotgun (WGS) entry which is preliminary data.</text>
</comment>
<sequence>MADLTVTIKEGLTIFEGVSTVYRYDKLSVAELADHIRGLAYDAGHAGFALHLTATRQWVEDLTTALADADLIITATITDEDRTRTEEQHRAATVTTATTATTATAPPFLEVPGRHAAVEESSHDDDPPTGEFAPVDPEPYIAEPYTAEPYTADPYSSAIDSLDLERPDASSRRSRHSDSHSWRSHGDSLSWRRWAVAGAAVGVLAGSAWAIASVSSASSPPGTAPDSSHSAVTSTSIPTTSAGGSTGAAGGSSISESSSSTTSAPRTVRVEQEGLSVELPVGFTLAADEDMWRATGPDPNFRLQLAVDALYGVPANAMLDQVQREIDADAALTPLFRNDRSMRYQQKLDDGSEVYWYTWIDPKNPDYQLSLGCHTRRAPTRAQLATCQMATETARFTPP</sequence>
<feature type="compositionally biased region" description="Low complexity" evidence="1">
    <location>
        <begin position="251"/>
        <end position="265"/>
    </location>
</feature>
<feature type="region of interest" description="Disordered" evidence="1">
    <location>
        <begin position="215"/>
        <end position="271"/>
    </location>
</feature>
<feature type="region of interest" description="Disordered" evidence="1">
    <location>
        <begin position="115"/>
        <end position="139"/>
    </location>
</feature>
<reference evidence="2" key="1">
    <citation type="submission" date="2020-11" db="EMBL/GenBank/DDBJ databases">
        <title>Sequencing the genomes of 1000 actinobacteria strains.</title>
        <authorList>
            <person name="Klenk H.-P."/>
        </authorList>
    </citation>
    <scope>NUCLEOTIDE SEQUENCE</scope>
    <source>
        <strain evidence="2">DSM 45632</strain>
    </source>
</reference>
<dbReference type="NCBIfam" id="TIGR03931">
    <property type="entry name" value="T7SS_Rv3446c"/>
    <property type="match status" value="1"/>
</dbReference>
<feature type="compositionally biased region" description="Low complexity" evidence="1">
    <location>
        <begin position="215"/>
        <end position="243"/>
    </location>
</feature>
<dbReference type="Proteomes" id="UP000658613">
    <property type="component" value="Unassembled WGS sequence"/>
</dbReference>
<feature type="region of interest" description="Disordered" evidence="1">
    <location>
        <begin position="164"/>
        <end position="185"/>
    </location>
</feature>
<dbReference type="EMBL" id="JADOUE010000001">
    <property type="protein sequence ID" value="MBG6123046.1"/>
    <property type="molecule type" value="Genomic_DNA"/>
</dbReference>